<dbReference type="KEGG" id="asan:AWM72_05645"/>
<reference evidence="9 11" key="1">
    <citation type="journal article" date="2016" name="Genome Announc.">
        <title>Complete Genome Sequences of Aerococcus christensenii CCUG 28831T, Aerococcus sanguinicola CCUG 43001T, Aerococcus urinae CCUG 36881T, Aerococcus urinaeequi CCUG 28094T, Aerococcus urinaehominis CCUG 42038 BT, and Aerococcus viridans CCUG 4311T.</title>
        <authorList>
            <person name="Carkaci D."/>
            <person name="Dargis R."/>
            <person name="Nielsen X.C."/>
            <person name="Skovgaard O."/>
            <person name="Fuursted K."/>
            <person name="Christensen J.J."/>
        </authorList>
    </citation>
    <scope>NUCLEOTIDE SEQUENCE [LARGE SCALE GENOMIC DNA]</scope>
    <source>
        <strain evidence="9 11">CCUG43001</strain>
    </source>
</reference>
<sequence>MITLKSEREIEAMDRAGSIIAMIFEELRDVVKPGITTGEIDQYVERRIREEGAIPEEVGFEGYPYATCTSTNDEICHGFPDRKRVLKAGDICSVDTVLSIDGFFTDSCTTFAVGEIDPETQRLLDVTKKAMYLGIEQCVAGNRIGDIGAAIQEYVEAEGFSVVREFVGHGIQPTMHEEPAVPHYGTAGRGLRLKNGMTLTVEPMVNVGAWKSKMDDNGWTARTIDGSLSAQYEHTLAITPDGPKILTMQSPVPGEDALGLDQLKINYNYPKSN</sequence>
<evidence type="ECO:0000313" key="9">
    <source>
        <dbReference type="EMBL" id="AMB94277.1"/>
    </source>
</evidence>
<proteinExistence type="inferred from homology"/>
<dbReference type="RefSeq" id="WP_067974590.1">
    <property type="nucleotide sequence ID" value="NZ_CAJHKM010000001.1"/>
</dbReference>
<dbReference type="EMBL" id="CP014160">
    <property type="protein sequence ID" value="AMB94277.1"/>
    <property type="molecule type" value="Genomic_DNA"/>
</dbReference>
<dbReference type="GO" id="GO:0046872">
    <property type="term" value="F:metal ion binding"/>
    <property type="evidence" value="ECO:0007669"/>
    <property type="project" value="UniProtKB-UniRule"/>
</dbReference>
<keyword evidence="2 6" id="KW-0031">Aminopeptidase</keyword>
<feature type="binding site" evidence="6">
    <location>
        <position position="95"/>
    </location>
    <ligand>
        <name>a divalent metal cation</name>
        <dbReference type="ChEBI" id="CHEBI:60240"/>
        <label>1</label>
    </ligand>
</feature>
<evidence type="ECO:0000256" key="2">
    <source>
        <dbReference type="ARBA" id="ARBA00022438"/>
    </source>
</evidence>
<dbReference type="InterPro" id="IPR000994">
    <property type="entry name" value="Pept_M24"/>
</dbReference>
<feature type="binding site" evidence="6">
    <location>
        <position position="233"/>
    </location>
    <ligand>
        <name>a divalent metal cation</name>
        <dbReference type="ChEBI" id="CHEBI:60240"/>
        <label>1</label>
    </ligand>
</feature>
<keyword evidence="11" id="KW-1185">Reference proteome</keyword>
<dbReference type="OrthoDB" id="9802055at2"/>
<keyword evidence="3 6" id="KW-0645">Protease</keyword>
<reference evidence="10 12" key="3">
    <citation type="submission" date="2017-12" db="EMBL/GenBank/DDBJ databases">
        <title>Phylogenetic diversity of female urinary microbiome.</title>
        <authorList>
            <person name="Thomas-White K."/>
            <person name="Wolfe A.J."/>
        </authorList>
    </citation>
    <scope>NUCLEOTIDE SEQUENCE [LARGE SCALE GENOMIC DNA]</scope>
    <source>
        <strain evidence="10 12">UMB0139</strain>
    </source>
</reference>
<feature type="binding site" evidence="6">
    <location>
        <position position="77"/>
    </location>
    <ligand>
        <name>substrate</name>
    </ligand>
</feature>
<dbReference type="Gene3D" id="3.90.230.10">
    <property type="entry name" value="Creatinase/methionine aminopeptidase superfamily"/>
    <property type="match status" value="1"/>
</dbReference>
<name>A0A0X8FBI0_9LACT</name>
<dbReference type="GO" id="GO:0005829">
    <property type="term" value="C:cytosol"/>
    <property type="evidence" value="ECO:0007669"/>
    <property type="project" value="TreeGrafter"/>
</dbReference>
<dbReference type="PANTHER" id="PTHR43330">
    <property type="entry name" value="METHIONINE AMINOPEPTIDASE"/>
    <property type="match status" value="1"/>
</dbReference>
<comment type="subunit">
    <text evidence="6">Monomer.</text>
</comment>
<dbReference type="InterPro" id="IPR036005">
    <property type="entry name" value="Creatinase/aminopeptidase-like"/>
</dbReference>
<dbReference type="EC" id="3.4.11.18" evidence="6 7"/>
<feature type="binding site" evidence="6">
    <location>
        <position position="106"/>
    </location>
    <ligand>
        <name>a divalent metal cation</name>
        <dbReference type="ChEBI" id="CHEBI:60240"/>
        <label>2</label>
        <note>catalytic</note>
    </ligand>
</feature>
<evidence type="ECO:0000313" key="12">
    <source>
        <dbReference type="Proteomes" id="UP000234239"/>
    </source>
</evidence>
<dbReference type="GeneID" id="92903549"/>
<comment type="cofactor">
    <cofactor evidence="6">
        <name>Co(2+)</name>
        <dbReference type="ChEBI" id="CHEBI:48828"/>
    </cofactor>
    <cofactor evidence="6">
        <name>Zn(2+)</name>
        <dbReference type="ChEBI" id="CHEBI:29105"/>
    </cofactor>
    <cofactor evidence="6">
        <name>Mn(2+)</name>
        <dbReference type="ChEBI" id="CHEBI:29035"/>
    </cofactor>
    <cofactor evidence="6">
        <name>Fe(2+)</name>
        <dbReference type="ChEBI" id="CHEBI:29033"/>
    </cofactor>
    <text evidence="6">Binds 2 divalent metal cations per subunit. Has a high-affinity and a low affinity metal-binding site. The true nature of the physiological cofactor is under debate. The enzyme is active with cobalt, zinc, manganese or divalent iron ions. Most likely, methionine aminopeptidases function as mononuclear Fe(2+)-metalloproteases under physiological conditions, and the catalytically relevant metal-binding site has been assigned to the histidine-containing high-affinity site.</text>
</comment>
<evidence type="ECO:0000256" key="5">
    <source>
        <dbReference type="ARBA" id="ARBA00022801"/>
    </source>
</evidence>
<organism evidence="9 11">
    <name type="scientific">Aerococcus sanguinicola</name>
    <dbReference type="NCBI Taxonomy" id="119206"/>
    <lineage>
        <taxon>Bacteria</taxon>
        <taxon>Bacillati</taxon>
        <taxon>Bacillota</taxon>
        <taxon>Bacilli</taxon>
        <taxon>Lactobacillales</taxon>
        <taxon>Aerococcaceae</taxon>
        <taxon>Aerococcus</taxon>
    </lineage>
</organism>
<dbReference type="GO" id="GO:0004239">
    <property type="term" value="F:initiator methionyl aminopeptidase activity"/>
    <property type="evidence" value="ECO:0007669"/>
    <property type="project" value="UniProtKB-UniRule"/>
</dbReference>
<feature type="binding site" evidence="6">
    <location>
        <position position="106"/>
    </location>
    <ligand>
        <name>a divalent metal cation</name>
        <dbReference type="ChEBI" id="CHEBI:60240"/>
        <label>1</label>
    </ligand>
</feature>
<dbReference type="GO" id="GO:0070006">
    <property type="term" value="F:metalloaminopeptidase activity"/>
    <property type="evidence" value="ECO:0007669"/>
    <property type="project" value="UniProtKB-UniRule"/>
</dbReference>
<feature type="binding site" evidence="6">
    <location>
        <position position="233"/>
    </location>
    <ligand>
        <name>a divalent metal cation</name>
        <dbReference type="ChEBI" id="CHEBI:60240"/>
        <label>2</label>
        <note>catalytic</note>
    </ligand>
</feature>
<dbReference type="Pfam" id="PF00557">
    <property type="entry name" value="Peptidase_M24"/>
    <property type="match status" value="1"/>
</dbReference>
<evidence type="ECO:0000313" key="10">
    <source>
        <dbReference type="EMBL" id="PKZ22453.1"/>
    </source>
</evidence>
<keyword evidence="5 6" id="KW-0378">Hydrolase</keyword>
<evidence type="ECO:0000256" key="3">
    <source>
        <dbReference type="ARBA" id="ARBA00022670"/>
    </source>
</evidence>
<dbReference type="EMBL" id="PKGY01000002">
    <property type="protein sequence ID" value="PKZ22453.1"/>
    <property type="molecule type" value="Genomic_DNA"/>
</dbReference>
<evidence type="ECO:0000256" key="7">
    <source>
        <dbReference type="RuleBase" id="RU003653"/>
    </source>
</evidence>
<dbReference type="InterPro" id="IPR002467">
    <property type="entry name" value="Pept_M24A_MAP1"/>
</dbReference>
<dbReference type="Proteomes" id="UP000069912">
    <property type="component" value="Chromosome"/>
</dbReference>
<evidence type="ECO:0000259" key="8">
    <source>
        <dbReference type="Pfam" id="PF00557"/>
    </source>
</evidence>
<dbReference type="Proteomes" id="UP000234239">
    <property type="component" value="Unassembled WGS sequence"/>
</dbReference>
<dbReference type="PANTHER" id="PTHR43330:SF17">
    <property type="entry name" value="METHIONINE AMINOPEPTIDASE"/>
    <property type="match status" value="1"/>
</dbReference>
<comment type="catalytic activity">
    <reaction evidence="6 7">
        <text>Release of N-terminal amino acids, preferentially methionine, from peptides and arylamides.</text>
        <dbReference type="EC" id="3.4.11.18"/>
    </reaction>
</comment>
<feature type="binding site" evidence="6">
    <location>
        <position position="176"/>
    </location>
    <ligand>
        <name>substrate</name>
    </ligand>
</feature>
<reference evidence="11" key="2">
    <citation type="submission" date="2016-01" db="EMBL/GenBank/DDBJ databases">
        <title>Six Aerococcus type strain genome sequencing and assembly using PacBio and Illumina Hiseq.</title>
        <authorList>
            <person name="Carkaci D."/>
            <person name="Dargis R."/>
            <person name="Nielsen X.C."/>
            <person name="Skovgaard O."/>
            <person name="Fuursted K."/>
            <person name="Christensen J.J."/>
        </authorList>
    </citation>
    <scope>NUCLEOTIDE SEQUENCE [LARGE SCALE GENOMIC DNA]</scope>
    <source>
        <strain evidence="11">CCUG43001</strain>
    </source>
</reference>
<accession>A0A0X8FBI0</accession>
<dbReference type="CDD" id="cd01086">
    <property type="entry name" value="MetAP1"/>
    <property type="match status" value="1"/>
</dbReference>
<dbReference type="HAMAP" id="MF_01974">
    <property type="entry name" value="MetAP_1"/>
    <property type="match status" value="1"/>
</dbReference>
<dbReference type="GO" id="GO:0006508">
    <property type="term" value="P:proteolysis"/>
    <property type="evidence" value="ECO:0007669"/>
    <property type="project" value="UniProtKB-KW"/>
</dbReference>
<dbReference type="NCBIfam" id="TIGR00500">
    <property type="entry name" value="met_pdase_I"/>
    <property type="match status" value="1"/>
</dbReference>
<comment type="similarity">
    <text evidence="6">Belongs to the peptidase M24A family. Methionine aminopeptidase type 1 subfamily.</text>
</comment>
<evidence type="ECO:0000256" key="6">
    <source>
        <dbReference type="HAMAP-Rule" id="MF_01974"/>
    </source>
</evidence>
<evidence type="ECO:0000256" key="4">
    <source>
        <dbReference type="ARBA" id="ARBA00022723"/>
    </source>
</evidence>
<feature type="domain" description="Peptidase M24" evidence="8">
    <location>
        <begin position="11"/>
        <end position="239"/>
    </location>
</feature>
<protein>
    <recommendedName>
        <fullName evidence="6 7">Methionine aminopeptidase</fullName>
        <shortName evidence="6">MAP</shortName>
        <shortName evidence="6">MetAP</shortName>
        <ecNumber evidence="6 7">3.4.11.18</ecNumber>
    </recommendedName>
    <alternativeName>
        <fullName evidence="6">Peptidase M</fullName>
    </alternativeName>
</protein>
<feature type="binding site" evidence="6">
    <location>
        <position position="202"/>
    </location>
    <ligand>
        <name>a divalent metal cation</name>
        <dbReference type="ChEBI" id="CHEBI:60240"/>
        <label>2</label>
        <note>catalytic</note>
    </ligand>
</feature>
<evidence type="ECO:0000313" key="11">
    <source>
        <dbReference type="Proteomes" id="UP000069912"/>
    </source>
</evidence>
<dbReference type="PRINTS" id="PR00599">
    <property type="entry name" value="MAPEPTIDASE"/>
</dbReference>
<feature type="binding site" evidence="6">
    <location>
        <position position="169"/>
    </location>
    <ligand>
        <name>a divalent metal cation</name>
        <dbReference type="ChEBI" id="CHEBI:60240"/>
        <label>2</label>
        <note>catalytic</note>
    </ligand>
</feature>
<dbReference type="AlphaFoldDB" id="A0A0X8FBI0"/>
<dbReference type="SUPFAM" id="SSF55920">
    <property type="entry name" value="Creatinase/aminopeptidase"/>
    <property type="match status" value="1"/>
</dbReference>
<keyword evidence="4 6" id="KW-0479">Metal-binding</keyword>
<evidence type="ECO:0000256" key="1">
    <source>
        <dbReference type="ARBA" id="ARBA00002521"/>
    </source>
</evidence>
<gene>
    <name evidence="6 10" type="primary">map</name>
    <name evidence="9" type="ORF">AWM72_05645</name>
    <name evidence="10" type="ORF">CYJ28_04880</name>
</gene>
<comment type="function">
    <text evidence="1 6">Removes the N-terminal methionine from nascent proteins. The N-terminal methionine is often cleaved when the second residue in the primary sequence is small and uncharged (Met-Ala-, Cys, Gly, Pro, Ser, Thr, or Val). Requires deformylation of the N(alpha)-formylated initiator methionine before it can be hydrolyzed.</text>
</comment>
<dbReference type="InterPro" id="IPR001714">
    <property type="entry name" value="Pept_M24_MAP"/>
</dbReference>